<evidence type="ECO:0000313" key="1">
    <source>
        <dbReference type="EMBL" id="KOS36908.1"/>
    </source>
</evidence>
<reference evidence="1 2" key="1">
    <citation type="submission" date="2015-08" db="EMBL/GenBank/DDBJ databases">
        <title>Genome sequencing of Penicillium nordicum.</title>
        <authorList>
            <person name="Nguyen H.D."/>
            <person name="Seifert K.A."/>
        </authorList>
    </citation>
    <scope>NUCLEOTIDE SEQUENCE [LARGE SCALE GENOMIC DNA]</scope>
    <source>
        <strain evidence="1 2">DAOMC 185683</strain>
    </source>
</reference>
<organism evidence="1 2">
    <name type="scientific">Penicillium nordicum</name>
    <dbReference type="NCBI Taxonomy" id="229535"/>
    <lineage>
        <taxon>Eukaryota</taxon>
        <taxon>Fungi</taxon>
        <taxon>Dikarya</taxon>
        <taxon>Ascomycota</taxon>
        <taxon>Pezizomycotina</taxon>
        <taxon>Eurotiomycetes</taxon>
        <taxon>Eurotiomycetidae</taxon>
        <taxon>Eurotiales</taxon>
        <taxon>Aspergillaceae</taxon>
        <taxon>Penicillium</taxon>
    </lineage>
</organism>
<dbReference type="EMBL" id="LHQQ01000374">
    <property type="protein sequence ID" value="KOS36908.1"/>
    <property type="molecule type" value="Genomic_DNA"/>
</dbReference>
<sequence length="71" mass="8131">MRVQYLVGLRPGLLVVEGSQVFIWKRTGYLQTEEAKLLAAREREREKKGWFLQISREPLATYLGGQPNIAA</sequence>
<comment type="caution">
    <text evidence="1">The sequence shown here is derived from an EMBL/GenBank/DDBJ whole genome shotgun (WGS) entry which is preliminary data.</text>
</comment>
<name>A0A0M8NQX7_9EURO</name>
<dbReference type="Proteomes" id="UP000037696">
    <property type="component" value="Unassembled WGS sequence"/>
</dbReference>
<protein>
    <submittedName>
        <fullName evidence="1">Uncharacterized protein</fullName>
    </submittedName>
</protein>
<gene>
    <name evidence="1" type="ORF">ACN38_g12317</name>
</gene>
<accession>A0A0M8NQX7</accession>
<proteinExistence type="predicted"/>
<evidence type="ECO:0000313" key="2">
    <source>
        <dbReference type="Proteomes" id="UP000037696"/>
    </source>
</evidence>
<dbReference type="AlphaFoldDB" id="A0A0M8NQX7"/>
<keyword evidence="2" id="KW-1185">Reference proteome</keyword>